<dbReference type="Gene3D" id="3.30.70.330">
    <property type="match status" value="1"/>
</dbReference>
<proteinExistence type="predicted"/>
<protein>
    <recommendedName>
        <fullName evidence="2">RRM domain-containing protein</fullName>
    </recommendedName>
</protein>
<dbReference type="InterPro" id="IPR035979">
    <property type="entry name" value="RBD_domain_sf"/>
</dbReference>
<feature type="compositionally biased region" description="Basic and acidic residues" evidence="1">
    <location>
        <begin position="310"/>
        <end position="337"/>
    </location>
</feature>
<gene>
    <name evidence="3" type="ORF">SISNIDRAFT_481308</name>
</gene>
<feature type="domain" description="RRM" evidence="2">
    <location>
        <begin position="17"/>
        <end position="63"/>
    </location>
</feature>
<accession>A0A165A7K8</accession>
<feature type="compositionally biased region" description="Basic and acidic residues" evidence="1">
    <location>
        <begin position="381"/>
        <end position="420"/>
    </location>
</feature>
<dbReference type="EMBL" id="KV419395">
    <property type="protein sequence ID" value="KZS98587.1"/>
    <property type="molecule type" value="Genomic_DNA"/>
</dbReference>
<dbReference type="Pfam" id="PF00076">
    <property type="entry name" value="RRM_1"/>
    <property type="match status" value="1"/>
</dbReference>
<evidence type="ECO:0000313" key="4">
    <source>
        <dbReference type="Proteomes" id="UP000076722"/>
    </source>
</evidence>
<dbReference type="InterPro" id="IPR012677">
    <property type="entry name" value="Nucleotide-bd_a/b_plait_sf"/>
</dbReference>
<dbReference type="SUPFAM" id="SSF54928">
    <property type="entry name" value="RNA-binding domain, RBD"/>
    <property type="match status" value="1"/>
</dbReference>
<feature type="compositionally biased region" description="Low complexity" evidence="1">
    <location>
        <begin position="291"/>
        <end position="303"/>
    </location>
</feature>
<sequence>MEKAIDVLFFSKPRPTVQEIKELFEPCGKVAGIYPWRSNSTDKHHCFVEFWDSASVAEACSRFKNRNNLLLIPLGPDPVLKGRFIMLSSRGSSRRDRRETTRSSLPTSSPKTELPSHPLSTSESHDQSLDAETRQSEVKPAQTLSQIMKTEATQVLDQQLATSPPSVPPKQNPETVIKMTVRGDRLDFDLDKQLDADHDNMIWLLEQGDSFGNWMTVAAHYRRIGSISAATAVVKAFIPWALKQNPKTNLKPAQLFLSSLNTQIPTEPRTRDPRTTGSDMVSKDSMSANTVASASSGDVVSSGKNSSKPVLDHVEHEYKSSRDSRKHRSTDYSRSNKENSQPKSSSSRPLEESSASGRHRSRSRTPLQSQSRFNYRHSHRERSPDYKDLDRAKRKAEYQLESERSRRHKLEDTYSETRKELEKTKQLADLLQSQVRSEVERRRVVERDLADLAREREERESWLRGQIKESIHSAVDNL</sequence>
<feature type="compositionally biased region" description="Basic and acidic residues" evidence="1">
    <location>
        <begin position="123"/>
        <end position="137"/>
    </location>
</feature>
<dbReference type="Proteomes" id="UP000076722">
    <property type="component" value="Unassembled WGS sequence"/>
</dbReference>
<dbReference type="OrthoDB" id="2670565at2759"/>
<feature type="region of interest" description="Disordered" evidence="1">
    <location>
        <begin position="261"/>
        <end position="420"/>
    </location>
</feature>
<evidence type="ECO:0000256" key="1">
    <source>
        <dbReference type="SAM" id="MobiDB-lite"/>
    </source>
</evidence>
<feature type="compositionally biased region" description="Low complexity" evidence="1">
    <location>
        <begin position="344"/>
        <end position="356"/>
    </location>
</feature>
<dbReference type="AlphaFoldDB" id="A0A165A7K8"/>
<name>A0A165A7K8_9AGAM</name>
<reference evidence="3 4" key="1">
    <citation type="journal article" date="2016" name="Mol. Biol. Evol.">
        <title>Comparative Genomics of Early-Diverging Mushroom-Forming Fungi Provides Insights into the Origins of Lignocellulose Decay Capabilities.</title>
        <authorList>
            <person name="Nagy L.G."/>
            <person name="Riley R."/>
            <person name="Tritt A."/>
            <person name="Adam C."/>
            <person name="Daum C."/>
            <person name="Floudas D."/>
            <person name="Sun H."/>
            <person name="Yadav J.S."/>
            <person name="Pangilinan J."/>
            <person name="Larsson K.H."/>
            <person name="Matsuura K."/>
            <person name="Barry K."/>
            <person name="Labutti K."/>
            <person name="Kuo R."/>
            <person name="Ohm R.A."/>
            <person name="Bhattacharya S.S."/>
            <person name="Shirouzu T."/>
            <person name="Yoshinaga Y."/>
            <person name="Martin F.M."/>
            <person name="Grigoriev I.V."/>
            <person name="Hibbett D.S."/>
        </authorList>
    </citation>
    <scope>NUCLEOTIDE SEQUENCE [LARGE SCALE GENOMIC DNA]</scope>
    <source>
        <strain evidence="3 4">HHB9708</strain>
    </source>
</reference>
<evidence type="ECO:0000313" key="3">
    <source>
        <dbReference type="EMBL" id="KZS98587.1"/>
    </source>
</evidence>
<keyword evidence="4" id="KW-1185">Reference proteome</keyword>
<dbReference type="InterPro" id="IPR000504">
    <property type="entry name" value="RRM_dom"/>
</dbReference>
<feature type="region of interest" description="Disordered" evidence="1">
    <location>
        <begin position="90"/>
        <end position="141"/>
    </location>
</feature>
<evidence type="ECO:0000259" key="2">
    <source>
        <dbReference type="Pfam" id="PF00076"/>
    </source>
</evidence>
<dbReference type="GO" id="GO:0003723">
    <property type="term" value="F:RNA binding"/>
    <property type="evidence" value="ECO:0007669"/>
    <property type="project" value="InterPro"/>
</dbReference>
<organism evidence="3 4">
    <name type="scientific">Sistotremastrum niveocremeum HHB9708</name>
    <dbReference type="NCBI Taxonomy" id="1314777"/>
    <lineage>
        <taxon>Eukaryota</taxon>
        <taxon>Fungi</taxon>
        <taxon>Dikarya</taxon>
        <taxon>Basidiomycota</taxon>
        <taxon>Agaricomycotina</taxon>
        <taxon>Agaricomycetes</taxon>
        <taxon>Sistotremastrales</taxon>
        <taxon>Sistotremastraceae</taxon>
        <taxon>Sertulicium</taxon>
        <taxon>Sertulicium niveocremeum</taxon>
    </lineage>
</organism>